<gene>
    <name evidence="2" type="ORF">PENTCL1PPCAC_22154</name>
</gene>
<reference evidence="2" key="1">
    <citation type="submission" date="2023-10" db="EMBL/GenBank/DDBJ databases">
        <title>Genome assembly of Pristionchus species.</title>
        <authorList>
            <person name="Yoshida K."/>
            <person name="Sommer R.J."/>
        </authorList>
    </citation>
    <scope>NUCLEOTIDE SEQUENCE</scope>
    <source>
        <strain evidence="2">RS0144</strain>
    </source>
</reference>
<dbReference type="Proteomes" id="UP001432027">
    <property type="component" value="Unassembled WGS sequence"/>
</dbReference>
<feature type="compositionally biased region" description="Gly residues" evidence="1">
    <location>
        <begin position="56"/>
        <end position="67"/>
    </location>
</feature>
<proteinExistence type="predicted"/>
<sequence length="67" mass="7560">KDEKDDKKDDASTKNRPYPEVKDPSPSALERKKKARKGREDRQWRLSEEIGRGRHPGQGGVSQGGTD</sequence>
<accession>A0AAV5U0M9</accession>
<feature type="region of interest" description="Disordered" evidence="1">
    <location>
        <begin position="1"/>
        <end position="67"/>
    </location>
</feature>
<feature type="compositionally biased region" description="Basic and acidic residues" evidence="1">
    <location>
        <begin position="1"/>
        <end position="23"/>
    </location>
</feature>
<feature type="non-terminal residue" evidence="2">
    <location>
        <position position="1"/>
    </location>
</feature>
<comment type="caution">
    <text evidence="2">The sequence shown here is derived from an EMBL/GenBank/DDBJ whole genome shotgun (WGS) entry which is preliminary data.</text>
</comment>
<dbReference type="AlphaFoldDB" id="A0AAV5U0M9"/>
<evidence type="ECO:0000313" key="3">
    <source>
        <dbReference type="Proteomes" id="UP001432027"/>
    </source>
</evidence>
<name>A0AAV5U0M9_9BILA</name>
<evidence type="ECO:0000313" key="2">
    <source>
        <dbReference type="EMBL" id="GMS99979.1"/>
    </source>
</evidence>
<evidence type="ECO:0000256" key="1">
    <source>
        <dbReference type="SAM" id="MobiDB-lite"/>
    </source>
</evidence>
<feature type="compositionally biased region" description="Basic and acidic residues" evidence="1">
    <location>
        <begin position="38"/>
        <end position="52"/>
    </location>
</feature>
<protein>
    <submittedName>
        <fullName evidence="2">Uncharacterized protein</fullName>
    </submittedName>
</protein>
<dbReference type="EMBL" id="BTSX01000005">
    <property type="protein sequence ID" value="GMS99979.1"/>
    <property type="molecule type" value="Genomic_DNA"/>
</dbReference>
<keyword evidence="3" id="KW-1185">Reference proteome</keyword>
<organism evidence="2 3">
    <name type="scientific">Pristionchus entomophagus</name>
    <dbReference type="NCBI Taxonomy" id="358040"/>
    <lineage>
        <taxon>Eukaryota</taxon>
        <taxon>Metazoa</taxon>
        <taxon>Ecdysozoa</taxon>
        <taxon>Nematoda</taxon>
        <taxon>Chromadorea</taxon>
        <taxon>Rhabditida</taxon>
        <taxon>Rhabditina</taxon>
        <taxon>Diplogasteromorpha</taxon>
        <taxon>Diplogasteroidea</taxon>
        <taxon>Neodiplogasteridae</taxon>
        <taxon>Pristionchus</taxon>
    </lineage>
</organism>